<evidence type="ECO:0000256" key="5">
    <source>
        <dbReference type="SAM" id="MobiDB-lite"/>
    </source>
</evidence>
<dbReference type="RefSeq" id="WP_016444166.1">
    <property type="nucleotide sequence ID" value="NZ_KE150266.1"/>
</dbReference>
<evidence type="ECO:0000313" key="8">
    <source>
        <dbReference type="Proteomes" id="UP000014387"/>
    </source>
</evidence>
<gene>
    <name evidence="7" type="ORF">HMPREF9238_00811</name>
</gene>
<keyword evidence="8" id="KW-1185">Reference proteome</keyword>
<dbReference type="InterPro" id="IPR015860">
    <property type="entry name" value="ABC_transpr_TagH-like"/>
</dbReference>
<dbReference type="GO" id="GO:0140359">
    <property type="term" value="F:ABC-type transporter activity"/>
    <property type="evidence" value="ECO:0007669"/>
    <property type="project" value="InterPro"/>
</dbReference>
<evidence type="ECO:0000259" key="6">
    <source>
        <dbReference type="PROSITE" id="PS50893"/>
    </source>
</evidence>
<dbReference type="OrthoDB" id="9778870at2"/>
<dbReference type="InterPro" id="IPR003593">
    <property type="entry name" value="AAA+_ATPase"/>
</dbReference>
<sequence>MKADKTISMVVDGVSVEYLSTSSDPNERSKATLGQRVIATALGRAPKVKVNAVRDVSFAAFEGDFIGLMGANGAGKSTLLRVLAGSEPPSTGTVLAKTKPSLLSINGALMPELSGVENAVLGLLALGFSPAEARQRIPDIEEFCSIGDAIYRPMKTYSSGMGARLRFAIATSARPEILLIDEALSTGDSTFQAKSEERMQAMLSNAGTIFLVSHSVGVIKRMCNRVIWLHEGEVVADGDVEAISSHYQNWSAAISKTDRDAANAIMNEASDAYPATRITKSDTALRRADKHQPRHQKA</sequence>
<dbReference type="Gene3D" id="3.40.50.300">
    <property type="entry name" value="P-loop containing nucleotide triphosphate hydrolases"/>
    <property type="match status" value="1"/>
</dbReference>
<evidence type="ECO:0000256" key="3">
    <source>
        <dbReference type="ARBA" id="ARBA00022741"/>
    </source>
</evidence>
<feature type="domain" description="ABC transporter" evidence="6">
    <location>
        <begin position="37"/>
        <end position="256"/>
    </location>
</feature>
<dbReference type="SMART" id="SM00382">
    <property type="entry name" value="AAA"/>
    <property type="match status" value="1"/>
</dbReference>
<keyword evidence="3" id="KW-0547">Nucleotide-binding</keyword>
<evidence type="ECO:0000256" key="1">
    <source>
        <dbReference type="ARBA" id="ARBA00005417"/>
    </source>
</evidence>
<dbReference type="Pfam" id="PF00005">
    <property type="entry name" value="ABC_tran"/>
    <property type="match status" value="1"/>
</dbReference>
<dbReference type="CDD" id="cd03220">
    <property type="entry name" value="ABC_KpsT_Wzt"/>
    <property type="match status" value="1"/>
</dbReference>
<dbReference type="InterPro" id="IPR050683">
    <property type="entry name" value="Bact_Polysacc_Export_ATP-bd"/>
</dbReference>
<evidence type="ECO:0000313" key="7">
    <source>
        <dbReference type="EMBL" id="EPD31054.1"/>
    </source>
</evidence>
<dbReference type="SUPFAM" id="SSF52540">
    <property type="entry name" value="P-loop containing nucleoside triphosphate hydrolases"/>
    <property type="match status" value="1"/>
</dbReference>
<feature type="compositionally biased region" description="Basic and acidic residues" evidence="5">
    <location>
        <begin position="279"/>
        <end position="291"/>
    </location>
</feature>
<dbReference type="PANTHER" id="PTHR46743:SF2">
    <property type="entry name" value="TEICHOIC ACIDS EXPORT ATP-BINDING PROTEIN TAGH"/>
    <property type="match status" value="1"/>
</dbReference>
<protein>
    <recommendedName>
        <fullName evidence="6">ABC transporter domain-containing protein</fullName>
    </recommendedName>
</protein>
<dbReference type="GO" id="GO:0016020">
    <property type="term" value="C:membrane"/>
    <property type="evidence" value="ECO:0007669"/>
    <property type="project" value="InterPro"/>
</dbReference>
<dbReference type="AlphaFoldDB" id="A0A9W5VWN1"/>
<dbReference type="GO" id="GO:0016887">
    <property type="term" value="F:ATP hydrolysis activity"/>
    <property type="evidence" value="ECO:0007669"/>
    <property type="project" value="InterPro"/>
</dbReference>
<dbReference type="PANTHER" id="PTHR46743">
    <property type="entry name" value="TEICHOIC ACIDS EXPORT ATP-BINDING PROTEIN TAGH"/>
    <property type="match status" value="1"/>
</dbReference>
<comment type="similarity">
    <text evidence="1">Belongs to the ABC transporter superfamily.</text>
</comment>
<name>A0A9W5VWN1_9ACTO</name>
<dbReference type="EMBL" id="AGWN01000001">
    <property type="protein sequence ID" value="EPD31054.1"/>
    <property type="molecule type" value="Genomic_DNA"/>
</dbReference>
<dbReference type="InterPro" id="IPR027417">
    <property type="entry name" value="P-loop_NTPase"/>
</dbReference>
<dbReference type="PROSITE" id="PS50893">
    <property type="entry name" value="ABC_TRANSPORTER_2"/>
    <property type="match status" value="1"/>
</dbReference>
<feature type="region of interest" description="Disordered" evidence="5">
    <location>
        <begin position="279"/>
        <end position="298"/>
    </location>
</feature>
<keyword evidence="4" id="KW-0067">ATP-binding</keyword>
<evidence type="ECO:0000256" key="4">
    <source>
        <dbReference type="ARBA" id="ARBA00022840"/>
    </source>
</evidence>
<comment type="caution">
    <text evidence="7">The sequence shown here is derived from an EMBL/GenBank/DDBJ whole genome shotgun (WGS) entry which is preliminary data.</text>
</comment>
<proteinExistence type="inferred from homology"/>
<reference evidence="7 8" key="1">
    <citation type="submission" date="2013-05" db="EMBL/GenBank/DDBJ databases">
        <title>The Genome Sequence of Actinomyces europaeus ACS-120-V-COL10B.</title>
        <authorList>
            <consortium name="The Broad Institute Genomics Platform"/>
            <person name="Earl A."/>
            <person name="Ward D."/>
            <person name="Feldgarden M."/>
            <person name="Gevers D."/>
            <person name="Saerens B."/>
            <person name="Vaneechoutte M."/>
            <person name="Walker B."/>
            <person name="Young S."/>
            <person name="Zeng Q."/>
            <person name="Gargeya S."/>
            <person name="Fitzgerald M."/>
            <person name="Haas B."/>
            <person name="Abouelleil A."/>
            <person name="Allen A.W."/>
            <person name="Alvarado L."/>
            <person name="Arachchi H.M."/>
            <person name="Berlin A.M."/>
            <person name="Chapman S.B."/>
            <person name="Gainer-Dewar J."/>
            <person name="Goldberg J."/>
            <person name="Griggs A."/>
            <person name="Gujja S."/>
            <person name="Hansen M."/>
            <person name="Howarth C."/>
            <person name="Imamovic A."/>
            <person name="Ireland A."/>
            <person name="Larimer J."/>
            <person name="McCowan C."/>
            <person name="Murphy C."/>
            <person name="Pearson M."/>
            <person name="Poon T.W."/>
            <person name="Priest M."/>
            <person name="Roberts A."/>
            <person name="Saif S."/>
            <person name="Shea T."/>
            <person name="Sisk P."/>
            <person name="Sykes S."/>
            <person name="Wortman J."/>
            <person name="Nusbaum C."/>
            <person name="Birren B."/>
        </authorList>
    </citation>
    <scope>NUCLEOTIDE SEQUENCE [LARGE SCALE GENOMIC DNA]</scope>
    <source>
        <strain evidence="7 8">ACS-120-V-Col10b</strain>
    </source>
</reference>
<keyword evidence="2" id="KW-0813">Transport</keyword>
<organism evidence="7 8">
    <name type="scientific">Gleimia europaea ACS-120-V-Col10b</name>
    <dbReference type="NCBI Taxonomy" id="883069"/>
    <lineage>
        <taxon>Bacteria</taxon>
        <taxon>Bacillati</taxon>
        <taxon>Actinomycetota</taxon>
        <taxon>Actinomycetes</taxon>
        <taxon>Actinomycetales</taxon>
        <taxon>Actinomycetaceae</taxon>
        <taxon>Gleimia</taxon>
    </lineage>
</organism>
<evidence type="ECO:0000256" key="2">
    <source>
        <dbReference type="ARBA" id="ARBA00022448"/>
    </source>
</evidence>
<dbReference type="GO" id="GO:0005524">
    <property type="term" value="F:ATP binding"/>
    <property type="evidence" value="ECO:0007669"/>
    <property type="project" value="UniProtKB-KW"/>
</dbReference>
<accession>A0A9W5VWN1</accession>
<dbReference type="InterPro" id="IPR003439">
    <property type="entry name" value="ABC_transporter-like_ATP-bd"/>
</dbReference>
<dbReference type="Proteomes" id="UP000014387">
    <property type="component" value="Unassembled WGS sequence"/>
</dbReference>